<dbReference type="CDD" id="cd07012">
    <property type="entry name" value="PBP2_Bug_TTT"/>
    <property type="match status" value="1"/>
</dbReference>
<keyword evidence="4" id="KW-1185">Reference proteome</keyword>
<sequence length="329" mass="33603">MTAALSRKQFLQGLALGALALAGPGALAQAHWPDRPVRLIVPFAAGGATDVLGRLLATALGEKLGQPVVVDNKPGAGTVVGAALVAKAPADGYTLLLGSNSTFTLNPAIRTHLPYDPLKSFTALGTVADMSLLLLANNDSSVRSVAELVKQAKAAPDKFSYGSFGAGSSVHFGAEMLKSTAGIRMVHVPFNGSAPSLTALIGGQVQVSVDTIVASLPQIQAGKVRPLATLAARRLPSLPDVPTVAESGYPGFEAGSWFGLVGPAGLPAPVAQKLESALAEVLQPAAMKKRLVELGLTPAHGNAAALRARIESELPAMRAVAARADIRAD</sequence>
<dbReference type="SUPFAM" id="SSF53850">
    <property type="entry name" value="Periplasmic binding protein-like II"/>
    <property type="match status" value="1"/>
</dbReference>
<feature type="signal peptide" evidence="2">
    <location>
        <begin position="1"/>
        <end position="28"/>
    </location>
</feature>
<dbReference type="EMBL" id="JAQIPB010000012">
    <property type="protein sequence ID" value="MDA7418873.1"/>
    <property type="molecule type" value="Genomic_DNA"/>
</dbReference>
<dbReference type="Gene3D" id="3.40.190.150">
    <property type="entry name" value="Bordetella uptake gene, domain 1"/>
    <property type="match status" value="1"/>
</dbReference>
<comment type="caution">
    <text evidence="3">The sequence shown here is derived from an EMBL/GenBank/DDBJ whole genome shotgun (WGS) entry which is preliminary data.</text>
</comment>
<dbReference type="InterPro" id="IPR042100">
    <property type="entry name" value="Bug_dom1"/>
</dbReference>
<gene>
    <name evidence="3" type="ORF">PGB34_21085</name>
</gene>
<dbReference type="Pfam" id="PF03401">
    <property type="entry name" value="TctC"/>
    <property type="match status" value="1"/>
</dbReference>
<dbReference type="PROSITE" id="PS51318">
    <property type="entry name" value="TAT"/>
    <property type="match status" value="1"/>
</dbReference>
<proteinExistence type="inferred from homology"/>
<dbReference type="PANTHER" id="PTHR42928:SF5">
    <property type="entry name" value="BLR1237 PROTEIN"/>
    <property type="match status" value="1"/>
</dbReference>
<comment type="similarity">
    <text evidence="1">Belongs to the UPF0065 (bug) family.</text>
</comment>
<evidence type="ECO:0000313" key="3">
    <source>
        <dbReference type="EMBL" id="MDA7418873.1"/>
    </source>
</evidence>
<evidence type="ECO:0000313" key="4">
    <source>
        <dbReference type="Proteomes" id="UP001212602"/>
    </source>
</evidence>
<dbReference type="PANTHER" id="PTHR42928">
    <property type="entry name" value="TRICARBOXYLATE-BINDING PROTEIN"/>
    <property type="match status" value="1"/>
</dbReference>
<organism evidence="3 4">
    <name type="scientific">Xenophilus arseniciresistens</name>
    <dbReference type="NCBI Taxonomy" id="1283306"/>
    <lineage>
        <taxon>Bacteria</taxon>
        <taxon>Pseudomonadati</taxon>
        <taxon>Pseudomonadota</taxon>
        <taxon>Betaproteobacteria</taxon>
        <taxon>Burkholderiales</taxon>
        <taxon>Comamonadaceae</taxon>
        <taxon>Xenophilus</taxon>
    </lineage>
</organism>
<reference evidence="3" key="1">
    <citation type="submission" date="2023-01" db="EMBL/GenBank/DDBJ databases">
        <title>Xenophilus mangrovi sp. nov., isolated from soil of Mangrove nature reserve.</title>
        <authorList>
            <person name="Xu S."/>
            <person name="Liu Z."/>
            <person name="Xu Y."/>
        </authorList>
    </citation>
    <scope>NUCLEOTIDE SEQUENCE</scope>
    <source>
        <strain evidence="3">YW8</strain>
    </source>
</reference>
<accession>A0AAE3NCU6</accession>
<dbReference type="Gene3D" id="3.40.190.10">
    <property type="entry name" value="Periplasmic binding protein-like II"/>
    <property type="match status" value="1"/>
</dbReference>
<name>A0AAE3NCU6_9BURK</name>
<dbReference type="InterPro" id="IPR006311">
    <property type="entry name" value="TAT_signal"/>
</dbReference>
<keyword evidence="2" id="KW-0732">Signal</keyword>
<dbReference type="InterPro" id="IPR005064">
    <property type="entry name" value="BUG"/>
</dbReference>
<dbReference type="PIRSF" id="PIRSF017082">
    <property type="entry name" value="YflP"/>
    <property type="match status" value="1"/>
</dbReference>
<dbReference type="RefSeq" id="WP_271430075.1">
    <property type="nucleotide sequence ID" value="NZ_JAQIPB010000012.1"/>
</dbReference>
<evidence type="ECO:0000256" key="1">
    <source>
        <dbReference type="ARBA" id="ARBA00006987"/>
    </source>
</evidence>
<dbReference type="AlphaFoldDB" id="A0AAE3NCU6"/>
<dbReference type="Proteomes" id="UP001212602">
    <property type="component" value="Unassembled WGS sequence"/>
</dbReference>
<evidence type="ECO:0000256" key="2">
    <source>
        <dbReference type="SAM" id="SignalP"/>
    </source>
</evidence>
<protein>
    <submittedName>
        <fullName evidence="3">Tripartite tricarboxylate transporter substrate binding protein</fullName>
    </submittedName>
</protein>
<feature type="chain" id="PRO_5042149400" evidence="2">
    <location>
        <begin position="29"/>
        <end position="329"/>
    </location>
</feature>